<evidence type="ECO:0000313" key="6">
    <source>
        <dbReference type="EMBL" id="QKF07965.1"/>
    </source>
</evidence>
<dbReference type="GO" id="GO:0000156">
    <property type="term" value="F:phosphorelay response regulator activity"/>
    <property type="evidence" value="ECO:0007669"/>
    <property type="project" value="TreeGrafter"/>
</dbReference>
<gene>
    <name evidence="6" type="ORF">HLV38_01215</name>
</gene>
<dbReference type="Gene3D" id="1.10.10.10">
    <property type="entry name" value="Winged helix-like DNA-binding domain superfamily/Winged helix DNA-binding domain"/>
    <property type="match status" value="1"/>
</dbReference>
<keyword evidence="7" id="KW-1185">Reference proteome</keyword>
<dbReference type="SMART" id="SM00862">
    <property type="entry name" value="Trans_reg_C"/>
    <property type="match status" value="1"/>
</dbReference>
<dbReference type="InterPro" id="IPR036388">
    <property type="entry name" value="WH-like_DNA-bd_sf"/>
</dbReference>
<dbReference type="KEGG" id="bwa:HLV38_01215"/>
<evidence type="ECO:0000256" key="4">
    <source>
        <dbReference type="ARBA" id="ARBA00023125"/>
    </source>
</evidence>
<dbReference type="SUPFAM" id="SSF52172">
    <property type="entry name" value="CheY-like"/>
    <property type="match status" value="1"/>
</dbReference>
<dbReference type="AlphaFoldDB" id="A0A6M8IYH0"/>
<dbReference type="PANTHER" id="PTHR48111:SF1">
    <property type="entry name" value="TWO-COMPONENT RESPONSE REGULATOR ORR33"/>
    <property type="match status" value="1"/>
</dbReference>
<keyword evidence="4" id="KW-0238">DNA-binding</keyword>
<evidence type="ECO:0000256" key="2">
    <source>
        <dbReference type="ARBA" id="ARBA00023012"/>
    </source>
</evidence>
<keyword evidence="2" id="KW-0902">Two-component regulatory system</keyword>
<dbReference type="GO" id="GO:0005829">
    <property type="term" value="C:cytosol"/>
    <property type="evidence" value="ECO:0007669"/>
    <property type="project" value="TreeGrafter"/>
</dbReference>
<dbReference type="RefSeq" id="WP_172165816.1">
    <property type="nucleotide sequence ID" value="NZ_CP053716.1"/>
</dbReference>
<dbReference type="InterPro" id="IPR001789">
    <property type="entry name" value="Sig_transdc_resp-reg_receiver"/>
</dbReference>
<dbReference type="Gene3D" id="3.40.50.2300">
    <property type="match status" value="1"/>
</dbReference>
<dbReference type="SUPFAM" id="SSF46894">
    <property type="entry name" value="C-terminal effector domain of the bipartite response regulators"/>
    <property type="match status" value="1"/>
</dbReference>
<dbReference type="GO" id="GO:0000976">
    <property type="term" value="F:transcription cis-regulatory region binding"/>
    <property type="evidence" value="ECO:0007669"/>
    <property type="project" value="TreeGrafter"/>
</dbReference>
<dbReference type="Pfam" id="PF00072">
    <property type="entry name" value="Response_reg"/>
    <property type="match status" value="1"/>
</dbReference>
<dbReference type="SMART" id="SM00448">
    <property type="entry name" value="REC"/>
    <property type="match status" value="1"/>
</dbReference>
<evidence type="ECO:0000313" key="7">
    <source>
        <dbReference type="Proteomes" id="UP000503297"/>
    </source>
</evidence>
<keyword evidence="1" id="KW-0597">Phosphoprotein</keyword>
<dbReference type="PANTHER" id="PTHR48111">
    <property type="entry name" value="REGULATOR OF RPOS"/>
    <property type="match status" value="1"/>
</dbReference>
<keyword evidence="3" id="KW-0805">Transcription regulation</keyword>
<dbReference type="InterPro" id="IPR016032">
    <property type="entry name" value="Sig_transdc_resp-reg_C-effctor"/>
</dbReference>
<dbReference type="PROSITE" id="PS51755">
    <property type="entry name" value="OMPR_PHOB"/>
    <property type="match status" value="1"/>
</dbReference>
<dbReference type="InterPro" id="IPR039420">
    <property type="entry name" value="WalR-like"/>
</dbReference>
<dbReference type="CDD" id="cd17574">
    <property type="entry name" value="REC_OmpR"/>
    <property type="match status" value="1"/>
</dbReference>
<evidence type="ECO:0000256" key="3">
    <source>
        <dbReference type="ARBA" id="ARBA00023015"/>
    </source>
</evidence>
<dbReference type="GO" id="GO:0032993">
    <property type="term" value="C:protein-DNA complex"/>
    <property type="evidence" value="ECO:0007669"/>
    <property type="project" value="TreeGrafter"/>
</dbReference>
<organism evidence="6 7">
    <name type="scientific">Berryella wangjianweii</name>
    <dbReference type="NCBI Taxonomy" id="2734634"/>
    <lineage>
        <taxon>Bacteria</taxon>
        <taxon>Bacillati</taxon>
        <taxon>Actinomycetota</taxon>
        <taxon>Coriobacteriia</taxon>
        <taxon>Eggerthellales</taxon>
        <taxon>Eggerthellaceae</taxon>
        <taxon>Berryella</taxon>
    </lineage>
</organism>
<name>A0A6M8IYH0_9ACTN</name>
<dbReference type="Pfam" id="PF00486">
    <property type="entry name" value="Trans_reg_C"/>
    <property type="match status" value="1"/>
</dbReference>
<dbReference type="InterPro" id="IPR001867">
    <property type="entry name" value="OmpR/PhoB-type_DNA-bd"/>
</dbReference>
<evidence type="ECO:0000256" key="5">
    <source>
        <dbReference type="ARBA" id="ARBA00023163"/>
    </source>
</evidence>
<dbReference type="EMBL" id="CP053716">
    <property type="protein sequence ID" value="QKF07965.1"/>
    <property type="molecule type" value="Genomic_DNA"/>
</dbReference>
<accession>A0A6M8IYH0</accession>
<evidence type="ECO:0000256" key="1">
    <source>
        <dbReference type="ARBA" id="ARBA00022553"/>
    </source>
</evidence>
<proteinExistence type="predicted"/>
<sequence>MVEPHLLSKHVVLVDDDPALREMVGAIFAQQGFRTVTAFAAPTDALAYCREARSRGEEVHLLVLDVMMPLMNGLDLLERIRLVPGMEKVPAVFLTARDEPYDRIQGLGLGADDYIAKPFLPQELMLRVLAVLRRCYAQESPELDLGFCTVSLDTAEVTRPDGVVALTAKERAILATLAQNRGRIVTIDSLSLACWGDSFGYENSLMAHVRRLREKIERDPSAPEALVTVRGLGYKLTLR</sequence>
<dbReference type="InterPro" id="IPR011006">
    <property type="entry name" value="CheY-like_superfamily"/>
</dbReference>
<dbReference type="Gene3D" id="6.10.250.690">
    <property type="match status" value="1"/>
</dbReference>
<reference evidence="7" key="1">
    <citation type="submission" date="2020-05" db="EMBL/GenBank/DDBJ databases">
        <title>Novel species in genus Nocardioides.</title>
        <authorList>
            <person name="Zhang G."/>
        </authorList>
    </citation>
    <scope>NUCLEOTIDE SEQUENCE [LARGE SCALE GENOMIC DNA]</scope>
    <source>
        <strain evidence="7">zg-1050</strain>
    </source>
</reference>
<keyword evidence="5" id="KW-0804">Transcription</keyword>
<protein>
    <submittedName>
        <fullName evidence="6">Response regulator transcription factor</fullName>
    </submittedName>
</protein>
<dbReference type="CDD" id="cd00383">
    <property type="entry name" value="trans_reg_C"/>
    <property type="match status" value="1"/>
</dbReference>
<dbReference type="GO" id="GO:0006355">
    <property type="term" value="P:regulation of DNA-templated transcription"/>
    <property type="evidence" value="ECO:0007669"/>
    <property type="project" value="InterPro"/>
</dbReference>
<dbReference type="PROSITE" id="PS50110">
    <property type="entry name" value="RESPONSE_REGULATORY"/>
    <property type="match status" value="1"/>
</dbReference>
<dbReference type="Proteomes" id="UP000503297">
    <property type="component" value="Chromosome"/>
</dbReference>